<gene>
    <name evidence="2" type="ORF">ACJDT4_02880</name>
</gene>
<evidence type="ECO:0000256" key="1">
    <source>
        <dbReference type="SAM" id="Phobius"/>
    </source>
</evidence>
<dbReference type="EMBL" id="JBJIAA010000002">
    <property type="protein sequence ID" value="MFL0249352.1"/>
    <property type="molecule type" value="Genomic_DNA"/>
</dbReference>
<dbReference type="SUPFAM" id="SSF52266">
    <property type="entry name" value="SGNH hydrolase"/>
    <property type="match status" value="1"/>
</dbReference>
<keyword evidence="1" id="KW-1133">Transmembrane helix</keyword>
<sequence>MAKKVIMKGLTFVIILIFIMILINSIFVVKTSQRGKLIDGLYKYTKDNYDVVLMGSSHMNGGIDPNVLWNKYGITSYNYATGGQPIDVTYYLLKEVLKTHKNPIVVVDLYYLGLTDEYGDEGYIRNVLDNMKISFNKLQAIQNCIPLKTRISYIFPILEYHERWKELNSEDINYDPSKYYYEKGFEAGTTQYGKDNSKVTKTSETSEIPKKTGEYLNKIIDLSKTQGFKLVFIDTPYDYTSVKEMKNWVKNPQKMFNKVKEIAKKNKIPVIDYNDKDKLKAIKFDFKKDMNNSSHLNVWGAYKVTEDFGEFLKQNFKLTDHRKDSEYNQWNLDYKKSQAASISNNEDKK</sequence>
<dbReference type="Proteomes" id="UP001623592">
    <property type="component" value="Unassembled WGS sequence"/>
</dbReference>
<keyword evidence="1" id="KW-0812">Transmembrane</keyword>
<dbReference type="InterPro" id="IPR036514">
    <property type="entry name" value="SGNH_hydro_sf"/>
</dbReference>
<keyword evidence="1" id="KW-0472">Membrane</keyword>
<evidence type="ECO:0000313" key="2">
    <source>
        <dbReference type="EMBL" id="MFL0249352.1"/>
    </source>
</evidence>
<accession>A0ABW8TCA9</accession>
<feature type="transmembrane region" description="Helical" evidence="1">
    <location>
        <begin position="6"/>
        <end position="29"/>
    </location>
</feature>
<protein>
    <recommendedName>
        <fullName evidence="4">SGNH/GDSL hydrolase family protein</fullName>
    </recommendedName>
</protein>
<organism evidence="2 3">
    <name type="scientific">Clostridium neuense</name>
    <dbReference type="NCBI Taxonomy" id="1728934"/>
    <lineage>
        <taxon>Bacteria</taxon>
        <taxon>Bacillati</taxon>
        <taxon>Bacillota</taxon>
        <taxon>Clostridia</taxon>
        <taxon>Eubacteriales</taxon>
        <taxon>Clostridiaceae</taxon>
        <taxon>Clostridium</taxon>
    </lineage>
</organism>
<keyword evidence="3" id="KW-1185">Reference proteome</keyword>
<comment type="caution">
    <text evidence="2">The sequence shown here is derived from an EMBL/GenBank/DDBJ whole genome shotgun (WGS) entry which is preliminary data.</text>
</comment>
<evidence type="ECO:0008006" key="4">
    <source>
        <dbReference type="Google" id="ProtNLM"/>
    </source>
</evidence>
<proteinExistence type="predicted"/>
<evidence type="ECO:0000313" key="3">
    <source>
        <dbReference type="Proteomes" id="UP001623592"/>
    </source>
</evidence>
<name>A0ABW8TCA9_9CLOT</name>
<dbReference type="Gene3D" id="3.40.50.1110">
    <property type="entry name" value="SGNH hydrolase"/>
    <property type="match status" value="1"/>
</dbReference>
<dbReference type="RefSeq" id="WP_406786022.1">
    <property type="nucleotide sequence ID" value="NZ_JBJIAA010000002.1"/>
</dbReference>
<reference evidence="2 3" key="1">
    <citation type="submission" date="2024-11" db="EMBL/GenBank/DDBJ databases">
        <authorList>
            <person name="Heng Y.C."/>
            <person name="Lim A.C.H."/>
            <person name="Lee J.K.Y."/>
            <person name="Kittelmann S."/>
        </authorList>
    </citation>
    <scope>NUCLEOTIDE SEQUENCE [LARGE SCALE GENOMIC DNA]</scope>
    <source>
        <strain evidence="2 3">WILCCON 0114</strain>
    </source>
</reference>